<feature type="domain" description="AAA+ ATPase" evidence="18">
    <location>
        <begin position="241"/>
        <end position="380"/>
    </location>
</feature>
<evidence type="ECO:0000313" key="19">
    <source>
        <dbReference type="EMBL" id="SFR74556.1"/>
    </source>
</evidence>
<feature type="compositionally biased region" description="Basic and acidic residues" evidence="17">
    <location>
        <begin position="1"/>
        <end position="27"/>
    </location>
</feature>
<dbReference type="SUPFAM" id="SSF140990">
    <property type="entry name" value="FtsH protease domain-like"/>
    <property type="match status" value="1"/>
</dbReference>
<evidence type="ECO:0000256" key="7">
    <source>
        <dbReference type="ARBA" id="ARBA00022741"/>
    </source>
</evidence>
<feature type="binding site" evidence="15">
    <location>
        <position position="470"/>
    </location>
    <ligand>
        <name>Zn(2+)</name>
        <dbReference type="ChEBI" id="CHEBI:29105"/>
        <note>catalytic</note>
    </ligand>
</feature>
<dbReference type="FunFam" id="1.20.58.760:FF:000001">
    <property type="entry name" value="ATP-dependent zinc metalloprotease FtsH"/>
    <property type="match status" value="1"/>
</dbReference>
<dbReference type="EMBL" id="FOYW01000002">
    <property type="protein sequence ID" value="SFR74556.1"/>
    <property type="molecule type" value="Genomic_DNA"/>
</dbReference>
<dbReference type="Pfam" id="PF17862">
    <property type="entry name" value="AAA_lid_3"/>
    <property type="match status" value="1"/>
</dbReference>
<name>A0A1I6J6F5_9GAMM</name>
<evidence type="ECO:0000256" key="3">
    <source>
        <dbReference type="ARBA" id="ARBA00022475"/>
    </source>
</evidence>
<evidence type="ECO:0000256" key="12">
    <source>
        <dbReference type="ARBA" id="ARBA00023049"/>
    </source>
</evidence>
<keyword evidence="8 15" id="KW-0378">Hydrolase</keyword>
<feature type="binding site" evidence="15">
    <location>
        <position position="474"/>
    </location>
    <ligand>
        <name>Zn(2+)</name>
        <dbReference type="ChEBI" id="CHEBI:29105"/>
        <note>catalytic</note>
    </ligand>
</feature>
<protein>
    <recommendedName>
        <fullName evidence="15">ATP-dependent zinc metalloprotease FtsH</fullName>
        <ecNumber evidence="15">3.4.24.-</ecNumber>
    </recommendedName>
</protein>
<dbReference type="CDD" id="cd19501">
    <property type="entry name" value="RecA-like_FtsH"/>
    <property type="match status" value="1"/>
</dbReference>
<sequence>MADASKGSEHNPDQKSPEPEKDRKEPTDPMGQLGERGNRPSPRMPPFLNYLVIALIIFYGIQLFSGPGMEELDFTEFKQRVEAGEVASVTIEGHTITGTFASKEAGDAGELAEQPRDRFQTQVPEVGDPQVVELLEQNNVTIEAEPSEPQWWSRLLVGLLPWLLIAALIFYFWRRMQGQMGGGQQGGLFSFGKSRARRYSRDDPQKSFDDVAGSEGAKRDLTEIVEYLKDPTYYQKLGAKLPRGVLMVGPPGTGKTLMARAVAGEADVPFFSISGSEFIEMFVGVGASRVRNMFEEARKESPSIIFIDELDAIGRARGAGVGGGHDEREQTLNQILSEMDGFSPHETVVVIAATNRPDVLDPALLRPGRFDRKVTLDRPHREARKEILKIHTKPLPLDEDVSLDAIARRTVGFSGADLENLANEAALFAGRDGSNTVAMGHFDKARDKLLMGAEREQTINDKEKELIAYHESGHALTALLFANADPLEKVTIIPRGQALGATEQAPDEDRLNMTASYARDRIAVMLGGRVSEQVIFGEVSSGAQQDIEQATKLARRMVSQWGMSDAIGPVSVSASQEEVFLGQDISKEREFSDATAEKIDEEVRKLITQIESDVKQKLEENRKRLETLAEHLLEEETLEADRISELLDLPAGSEHNDGREETDRKQRGGDPGKSDQEDQSSGEEGMNEDQDDTSEKVEKG</sequence>
<feature type="compositionally biased region" description="Basic and acidic residues" evidence="17">
    <location>
        <begin position="654"/>
        <end position="676"/>
    </location>
</feature>
<dbReference type="InterPro" id="IPR037219">
    <property type="entry name" value="Peptidase_M41-like"/>
</dbReference>
<dbReference type="Proteomes" id="UP000198644">
    <property type="component" value="Unassembled WGS sequence"/>
</dbReference>
<comment type="cofactor">
    <cofactor evidence="15">
        <name>Zn(2+)</name>
        <dbReference type="ChEBI" id="CHEBI:29105"/>
    </cofactor>
    <text evidence="15">Binds 1 zinc ion per subunit.</text>
</comment>
<dbReference type="GO" id="GO:0006508">
    <property type="term" value="P:proteolysis"/>
    <property type="evidence" value="ECO:0007669"/>
    <property type="project" value="UniProtKB-KW"/>
</dbReference>
<evidence type="ECO:0000313" key="20">
    <source>
        <dbReference type="Proteomes" id="UP000198644"/>
    </source>
</evidence>
<dbReference type="FunFam" id="3.40.50.300:FF:000001">
    <property type="entry name" value="ATP-dependent zinc metalloprotease FtsH"/>
    <property type="match status" value="1"/>
</dbReference>
<evidence type="ECO:0000256" key="4">
    <source>
        <dbReference type="ARBA" id="ARBA00022670"/>
    </source>
</evidence>
<keyword evidence="3 15" id="KW-1003">Cell membrane</keyword>
<evidence type="ECO:0000256" key="10">
    <source>
        <dbReference type="ARBA" id="ARBA00022840"/>
    </source>
</evidence>
<evidence type="ECO:0000256" key="8">
    <source>
        <dbReference type="ARBA" id="ARBA00022801"/>
    </source>
</evidence>
<dbReference type="AlphaFoldDB" id="A0A1I6J6F5"/>
<dbReference type="InterPro" id="IPR027417">
    <property type="entry name" value="P-loop_NTPase"/>
</dbReference>
<dbReference type="OrthoDB" id="9809379at2"/>
<dbReference type="GO" id="GO:0016887">
    <property type="term" value="F:ATP hydrolysis activity"/>
    <property type="evidence" value="ECO:0007669"/>
    <property type="project" value="UniProtKB-UniRule"/>
</dbReference>
<keyword evidence="11 15" id="KW-1133">Transmembrane helix</keyword>
<feature type="transmembrane region" description="Helical" evidence="15">
    <location>
        <begin position="151"/>
        <end position="173"/>
    </location>
</feature>
<dbReference type="InterPro" id="IPR003593">
    <property type="entry name" value="AAA+_ATPase"/>
</dbReference>
<keyword evidence="6 15" id="KW-0479">Metal-binding</keyword>
<comment type="subunit">
    <text evidence="15">Homohexamer.</text>
</comment>
<dbReference type="GO" id="GO:0008270">
    <property type="term" value="F:zinc ion binding"/>
    <property type="evidence" value="ECO:0007669"/>
    <property type="project" value="UniProtKB-UniRule"/>
</dbReference>
<dbReference type="SMART" id="SM00382">
    <property type="entry name" value="AAA"/>
    <property type="match status" value="1"/>
</dbReference>
<dbReference type="InterPro" id="IPR011546">
    <property type="entry name" value="Pept_M41_FtsH_extracell"/>
</dbReference>
<evidence type="ECO:0000256" key="1">
    <source>
        <dbReference type="ARBA" id="ARBA00004370"/>
    </source>
</evidence>
<comment type="function">
    <text evidence="15">Acts as a processive, ATP-dependent zinc metallopeptidase for both cytoplasmic and membrane proteins. Plays a role in the quality control of integral membrane proteins.</text>
</comment>
<dbReference type="GO" id="GO:0004222">
    <property type="term" value="F:metalloendopeptidase activity"/>
    <property type="evidence" value="ECO:0007669"/>
    <property type="project" value="InterPro"/>
</dbReference>
<keyword evidence="4 15" id="KW-0645">Protease</keyword>
<keyword evidence="10 15" id="KW-0067">ATP-binding</keyword>
<dbReference type="HAMAP" id="MF_01458">
    <property type="entry name" value="FtsH"/>
    <property type="match status" value="1"/>
</dbReference>
<evidence type="ECO:0000256" key="15">
    <source>
        <dbReference type="HAMAP-Rule" id="MF_01458"/>
    </source>
</evidence>
<evidence type="ECO:0000256" key="2">
    <source>
        <dbReference type="ARBA" id="ARBA00010044"/>
    </source>
</evidence>
<reference evidence="19 20" key="1">
    <citation type="submission" date="2016-10" db="EMBL/GenBank/DDBJ databases">
        <authorList>
            <person name="de Groot N.N."/>
        </authorList>
    </citation>
    <scope>NUCLEOTIDE SEQUENCE [LARGE SCALE GENOMIC DNA]</scope>
    <source>
        <strain evidence="19 20">CGMCC 1.9167</strain>
    </source>
</reference>
<evidence type="ECO:0000256" key="16">
    <source>
        <dbReference type="RuleBase" id="RU003651"/>
    </source>
</evidence>
<dbReference type="InterPro" id="IPR041569">
    <property type="entry name" value="AAA_lid_3"/>
</dbReference>
<dbReference type="SUPFAM" id="SSF52540">
    <property type="entry name" value="P-loop containing nucleoside triphosphate hydrolases"/>
    <property type="match status" value="1"/>
</dbReference>
<dbReference type="InterPro" id="IPR000642">
    <property type="entry name" value="Peptidase_M41"/>
</dbReference>
<feature type="region of interest" description="Disordered" evidence="17">
    <location>
        <begin position="1"/>
        <end position="44"/>
    </location>
</feature>
<gene>
    <name evidence="15" type="primary">ftsH</name>
    <name evidence="19" type="ORF">SAMN05216203_2706</name>
</gene>
<evidence type="ECO:0000256" key="14">
    <source>
        <dbReference type="ARBA" id="ARBA00061570"/>
    </source>
</evidence>
<evidence type="ECO:0000256" key="5">
    <source>
        <dbReference type="ARBA" id="ARBA00022692"/>
    </source>
</evidence>
<dbReference type="Pfam" id="PF00004">
    <property type="entry name" value="AAA"/>
    <property type="match status" value="1"/>
</dbReference>
<comment type="similarity">
    <text evidence="14 15">In the central section; belongs to the AAA ATPase family.</text>
</comment>
<evidence type="ECO:0000256" key="9">
    <source>
        <dbReference type="ARBA" id="ARBA00022833"/>
    </source>
</evidence>
<dbReference type="Gene3D" id="3.40.50.300">
    <property type="entry name" value="P-loop containing nucleotide triphosphate hydrolases"/>
    <property type="match status" value="1"/>
</dbReference>
<dbReference type="FunFam" id="1.10.8.60:FF:000001">
    <property type="entry name" value="ATP-dependent zinc metalloprotease FtsH"/>
    <property type="match status" value="1"/>
</dbReference>
<dbReference type="NCBIfam" id="TIGR01241">
    <property type="entry name" value="FtsH_fam"/>
    <property type="match status" value="1"/>
</dbReference>
<dbReference type="InterPro" id="IPR003960">
    <property type="entry name" value="ATPase_AAA_CS"/>
</dbReference>
<feature type="binding site" evidence="15">
    <location>
        <position position="546"/>
    </location>
    <ligand>
        <name>Zn(2+)</name>
        <dbReference type="ChEBI" id="CHEBI:29105"/>
        <note>catalytic</note>
    </ligand>
</feature>
<proteinExistence type="inferred from homology"/>
<dbReference type="GO" id="GO:0005524">
    <property type="term" value="F:ATP binding"/>
    <property type="evidence" value="ECO:0007669"/>
    <property type="project" value="UniProtKB-UniRule"/>
</dbReference>
<organism evidence="19 20">
    <name type="scientific">Marinobacter daqiaonensis</name>
    <dbReference type="NCBI Taxonomy" id="650891"/>
    <lineage>
        <taxon>Bacteria</taxon>
        <taxon>Pseudomonadati</taxon>
        <taxon>Pseudomonadota</taxon>
        <taxon>Gammaproteobacteria</taxon>
        <taxon>Pseudomonadales</taxon>
        <taxon>Marinobacteraceae</taxon>
        <taxon>Marinobacter</taxon>
    </lineage>
</organism>
<keyword evidence="20" id="KW-1185">Reference proteome</keyword>
<dbReference type="Pfam" id="PF06480">
    <property type="entry name" value="FtsH_ext"/>
    <property type="match status" value="1"/>
</dbReference>
<feature type="transmembrane region" description="Helical" evidence="15">
    <location>
        <begin position="47"/>
        <end position="65"/>
    </location>
</feature>
<feature type="compositionally biased region" description="Acidic residues" evidence="17">
    <location>
        <begin position="677"/>
        <end position="692"/>
    </location>
</feature>
<dbReference type="Gene3D" id="3.30.720.210">
    <property type="match status" value="1"/>
</dbReference>
<dbReference type="GO" id="GO:0005886">
    <property type="term" value="C:plasma membrane"/>
    <property type="evidence" value="ECO:0007669"/>
    <property type="project" value="UniProtKB-SubCell"/>
</dbReference>
<dbReference type="GO" id="GO:0051301">
    <property type="term" value="P:cell division"/>
    <property type="evidence" value="ECO:0007669"/>
    <property type="project" value="UniProtKB-KW"/>
</dbReference>
<dbReference type="EC" id="3.4.24.-" evidence="15"/>
<dbReference type="InterPro" id="IPR005936">
    <property type="entry name" value="FtsH"/>
</dbReference>
<evidence type="ECO:0000256" key="13">
    <source>
        <dbReference type="ARBA" id="ARBA00023136"/>
    </source>
</evidence>
<feature type="region of interest" description="Disordered" evidence="17">
    <location>
        <begin position="643"/>
        <end position="700"/>
    </location>
</feature>
<keyword evidence="7 15" id="KW-0547">Nucleotide-binding</keyword>
<dbReference type="STRING" id="650891.SAMN05216203_2706"/>
<keyword evidence="19" id="KW-0132">Cell division</keyword>
<dbReference type="GO" id="GO:0030163">
    <property type="term" value="P:protein catabolic process"/>
    <property type="evidence" value="ECO:0007669"/>
    <property type="project" value="UniProtKB-UniRule"/>
</dbReference>
<dbReference type="PROSITE" id="PS00674">
    <property type="entry name" value="AAA"/>
    <property type="match status" value="1"/>
</dbReference>
<comment type="similarity">
    <text evidence="2 15">In the C-terminal section; belongs to the peptidase M41 family.</text>
</comment>
<keyword evidence="9 15" id="KW-0862">Zinc</keyword>
<dbReference type="GO" id="GO:0004176">
    <property type="term" value="F:ATP-dependent peptidase activity"/>
    <property type="evidence" value="ECO:0007669"/>
    <property type="project" value="InterPro"/>
</dbReference>
<keyword evidence="12 15" id="KW-0482">Metalloprotease</keyword>
<dbReference type="PANTHER" id="PTHR23076">
    <property type="entry name" value="METALLOPROTEASE M41 FTSH"/>
    <property type="match status" value="1"/>
</dbReference>
<dbReference type="Gene3D" id="1.10.8.60">
    <property type="match status" value="1"/>
</dbReference>
<accession>A0A1I6J6F5</accession>
<dbReference type="Pfam" id="PF01434">
    <property type="entry name" value="Peptidase_M41"/>
    <property type="match status" value="1"/>
</dbReference>
<feature type="active site" evidence="15">
    <location>
        <position position="471"/>
    </location>
</feature>
<keyword evidence="19" id="KW-0131">Cell cycle</keyword>
<dbReference type="RefSeq" id="WP_092014089.1">
    <property type="nucleotide sequence ID" value="NZ_FOYW01000002.1"/>
</dbReference>
<evidence type="ECO:0000259" key="18">
    <source>
        <dbReference type="SMART" id="SM00382"/>
    </source>
</evidence>
<evidence type="ECO:0000256" key="6">
    <source>
        <dbReference type="ARBA" id="ARBA00022723"/>
    </source>
</evidence>
<dbReference type="PANTHER" id="PTHR23076:SF97">
    <property type="entry name" value="ATP-DEPENDENT ZINC METALLOPROTEASE YME1L1"/>
    <property type="match status" value="1"/>
</dbReference>
<keyword evidence="13 15" id="KW-0472">Membrane</keyword>
<comment type="subcellular location">
    <subcellularLocation>
        <location evidence="15">Cell membrane</location>
        <topology evidence="15">Multi-pass membrane protein</topology>
        <orientation evidence="15">Cytoplasmic side</orientation>
    </subcellularLocation>
    <subcellularLocation>
        <location evidence="1">Membrane</location>
    </subcellularLocation>
</comment>
<dbReference type="InterPro" id="IPR003959">
    <property type="entry name" value="ATPase_AAA_core"/>
</dbReference>
<evidence type="ECO:0000256" key="17">
    <source>
        <dbReference type="SAM" id="MobiDB-lite"/>
    </source>
</evidence>
<comment type="similarity">
    <text evidence="16">Belongs to the AAA ATPase family.</text>
</comment>
<keyword evidence="5 15" id="KW-0812">Transmembrane</keyword>
<dbReference type="Gene3D" id="1.20.58.760">
    <property type="entry name" value="Peptidase M41"/>
    <property type="match status" value="1"/>
</dbReference>
<evidence type="ECO:0000256" key="11">
    <source>
        <dbReference type="ARBA" id="ARBA00022989"/>
    </source>
</evidence>
<feature type="binding site" evidence="15">
    <location>
        <begin position="249"/>
        <end position="256"/>
    </location>
    <ligand>
        <name>ATP</name>
        <dbReference type="ChEBI" id="CHEBI:30616"/>
    </ligand>
</feature>